<dbReference type="Pfam" id="PF05592">
    <property type="entry name" value="Bac_rhamnosid"/>
    <property type="match status" value="1"/>
</dbReference>
<evidence type="ECO:0000313" key="5">
    <source>
        <dbReference type="Proteomes" id="UP000297604"/>
    </source>
</evidence>
<feature type="compositionally biased region" description="Low complexity" evidence="1">
    <location>
        <begin position="131"/>
        <end position="140"/>
    </location>
</feature>
<dbReference type="InterPro" id="IPR013737">
    <property type="entry name" value="Bac_rhamnosid_N"/>
</dbReference>
<evidence type="ECO:0000259" key="2">
    <source>
        <dbReference type="Pfam" id="PF05592"/>
    </source>
</evidence>
<dbReference type="Pfam" id="PF25788">
    <property type="entry name" value="Ig_Rha78A_N"/>
    <property type="match status" value="1"/>
</dbReference>
<dbReference type="RefSeq" id="WP_134447067.1">
    <property type="nucleotide sequence ID" value="NZ_SOFS01000009.1"/>
</dbReference>
<dbReference type="EMBL" id="SOFS01000009">
    <property type="protein sequence ID" value="TFC22995.1"/>
    <property type="molecule type" value="Genomic_DNA"/>
</dbReference>
<dbReference type="InterPro" id="IPR016007">
    <property type="entry name" value="Alpha_rhamnosid"/>
</dbReference>
<dbReference type="Pfam" id="PF08531">
    <property type="entry name" value="Bac_rhamnosid_N"/>
    <property type="match status" value="1"/>
</dbReference>
<evidence type="ECO:0000259" key="3">
    <source>
        <dbReference type="Pfam" id="PF08531"/>
    </source>
</evidence>
<dbReference type="Gene3D" id="2.60.40.10">
    <property type="entry name" value="Immunoglobulins"/>
    <property type="match status" value="1"/>
</dbReference>
<dbReference type="PANTHER" id="PTHR33307:SF6">
    <property type="entry name" value="ALPHA-RHAMNOSIDASE (EUROFUNG)-RELATED"/>
    <property type="match status" value="1"/>
</dbReference>
<feature type="region of interest" description="Disordered" evidence="1">
    <location>
        <begin position="131"/>
        <end position="150"/>
    </location>
</feature>
<reference evidence="4 5" key="1">
    <citation type="submission" date="2019-03" db="EMBL/GenBank/DDBJ databases">
        <title>Genomics of glacier-inhabiting Cryobacterium strains.</title>
        <authorList>
            <person name="Liu Q."/>
            <person name="Xin Y.-H."/>
        </authorList>
    </citation>
    <scope>NUCLEOTIDE SEQUENCE [LARGE SCALE GENOMIC DNA]</scope>
    <source>
        <strain evidence="4 5">MDB1-5</strain>
    </source>
</reference>
<gene>
    <name evidence="4" type="ORF">E3O46_02460</name>
</gene>
<feature type="domain" description="Bacterial alpha-L-rhamnosidase N-terminal" evidence="3">
    <location>
        <begin position="173"/>
        <end position="311"/>
    </location>
</feature>
<evidence type="ECO:0008006" key="6">
    <source>
        <dbReference type="Google" id="ProtNLM"/>
    </source>
</evidence>
<feature type="domain" description="Alpha-L-rhamnosidase concanavalin-like" evidence="2">
    <location>
        <begin position="355"/>
        <end position="426"/>
    </location>
</feature>
<accession>A0ABY2IR50</accession>
<proteinExistence type="predicted"/>
<organism evidence="4 5">
    <name type="scientific">Cryobacterium glucosi</name>
    <dbReference type="NCBI Taxonomy" id="1259175"/>
    <lineage>
        <taxon>Bacteria</taxon>
        <taxon>Bacillati</taxon>
        <taxon>Actinomycetota</taxon>
        <taxon>Actinomycetes</taxon>
        <taxon>Micrococcales</taxon>
        <taxon>Microbacteriaceae</taxon>
        <taxon>Cryobacterium</taxon>
    </lineage>
</organism>
<dbReference type="Proteomes" id="UP000297604">
    <property type="component" value="Unassembled WGS sequence"/>
</dbReference>
<evidence type="ECO:0000313" key="4">
    <source>
        <dbReference type="EMBL" id="TFC22995.1"/>
    </source>
</evidence>
<comment type="caution">
    <text evidence="4">The sequence shown here is derived from an EMBL/GenBank/DDBJ whole genome shotgun (WGS) entry which is preliminary data.</text>
</comment>
<dbReference type="InterPro" id="IPR008902">
    <property type="entry name" value="Rhamnosid_concanavalin"/>
</dbReference>
<dbReference type="Gene3D" id="2.60.120.260">
    <property type="entry name" value="Galactose-binding domain-like"/>
    <property type="match status" value="2"/>
</dbReference>
<sequence>MPDNLRTVPSISSLRTEGRGRPRFLATGSPALSWQVETDSPGWLQESYELETRVGSRVLSARVASGESQHRAWPADPLPAYSSGEVRVRVAGADGLTSDFSPWLSVETGPLGAADWVGSFIAAGPAGGAATAAGHASDAAESTGPATAADLDSADRGTVRFRTDFESRDGLIRATLSATAHGVYEAVLNGRIVGDEVLTPGWTSYADRLACQTFDVTDLVHAGGPNVVGATVADGWYGERFGFDGNFAQSYPGPKALALQLRLEYADGRIDTVATDTSWTATTDGPVTSAGIYRGENYDARAEDDALAVPGTSFPHPLAVIVLPEDAADPARVFPSFAPPVRRIETRAAGRIFTSPSGATLVDFGQNLVGWLSITVDAPAGHTITLRHAEVLEHGELGVRPLRFARATDRFTGNGGGPRTWSPRFT</sequence>
<dbReference type="InterPro" id="IPR013783">
    <property type="entry name" value="Ig-like_fold"/>
</dbReference>
<protein>
    <recommendedName>
        <fullName evidence="6">Alpha-L-rhamnosidase</fullName>
    </recommendedName>
</protein>
<keyword evidence="5" id="KW-1185">Reference proteome</keyword>
<name>A0ABY2IR50_9MICO</name>
<evidence type="ECO:0000256" key="1">
    <source>
        <dbReference type="SAM" id="MobiDB-lite"/>
    </source>
</evidence>
<dbReference type="PANTHER" id="PTHR33307">
    <property type="entry name" value="ALPHA-RHAMNOSIDASE (EUROFUNG)"/>
    <property type="match status" value="1"/>
</dbReference>